<dbReference type="GO" id="GO:0016887">
    <property type="term" value="F:ATP hydrolysis activity"/>
    <property type="evidence" value="ECO:0007669"/>
    <property type="project" value="InterPro"/>
</dbReference>
<organism evidence="5 6">
    <name type="scientific">Candidatus Lumbricidiphila eiseniae</name>
    <dbReference type="NCBI Taxonomy" id="1969409"/>
    <lineage>
        <taxon>Bacteria</taxon>
        <taxon>Bacillati</taxon>
        <taxon>Actinomycetota</taxon>
        <taxon>Actinomycetes</taxon>
        <taxon>Micrococcales</taxon>
        <taxon>Microbacteriaceae</taxon>
        <taxon>Candidatus Lumbricidiphila</taxon>
    </lineage>
</organism>
<comment type="caution">
    <text evidence="5">The sequence shown here is derived from an EMBL/GenBank/DDBJ whole genome shotgun (WGS) entry which is preliminary data.</text>
</comment>
<evidence type="ECO:0000256" key="3">
    <source>
        <dbReference type="ARBA" id="ARBA00022840"/>
    </source>
</evidence>
<dbReference type="EMBL" id="NAEP01000073">
    <property type="protein sequence ID" value="PDQ34067.1"/>
    <property type="molecule type" value="Genomic_DNA"/>
</dbReference>
<evidence type="ECO:0000256" key="2">
    <source>
        <dbReference type="ARBA" id="ARBA00022741"/>
    </source>
</evidence>
<keyword evidence="3" id="KW-0067">ATP-binding</keyword>
<dbReference type="GO" id="GO:0005524">
    <property type="term" value="F:ATP binding"/>
    <property type="evidence" value="ECO:0007669"/>
    <property type="project" value="UniProtKB-KW"/>
</dbReference>
<proteinExistence type="predicted"/>
<dbReference type="PANTHER" id="PTHR42939">
    <property type="entry name" value="ABC TRANSPORTER ATP-BINDING PROTEIN ALBC-RELATED"/>
    <property type="match status" value="1"/>
</dbReference>
<evidence type="ECO:0000313" key="5">
    <source>
        <dbReference type="EMBL" id="PDQ34067.1"/>
    </source>
</evidence>
<sequence length="162" mass="18062">MPESPDLYPGLSVIEHIRLLERLNMVERADEHLHDVIARFGLADKLDALPHELSQGMKRKLTLILALRKGARLFLFDEPFNGLDPVATRELRLELRRLADEGNGVLLSMHGLGELQKIADRVLCLIGGRVVRSINMRETSGEADDALEDIYLSVVGGGSEDR</sequence>
<dbReference type="Gene3D" id="3.40.50.300">
    <property type="entry name" value="P-loop containing nucleotide triphosphate hydrolases"/>
    <property type="match status" value="1"/>
</dbReference>
<gene>
    <name evidence="5" type="ORF">B5766_13200</name>
</gene>
<dbReference type="PANTHER" id="PTHR42939:SF1">
    <property type="entry name" value="ABC TRANSPORTER ATP-BINDING PROTEIN ALBC-RELATED"/>
    <property type="match status" value="1"/>
</dbReference>
<dbReference type="InterPro" id="IPR003959">
    <property type="entry name" value="ATPase_AAA_core"/>
</dbReference>
<evidence type="ECO:0000259" key="4">
    <source>
        <dbReference type="Pfam" id="PF13304"/>
    </source>
</evidence>
<evidence type="ECO:0000313" key="6">
    <source>
        <dbReference type="Proteomes" id="UP000219994"/>
    </source>
</evidence>
<evidence type="ECO:0000256" key="1">
    <source>
        <dbReference type="ARBA" id="ARBA00022448"/>
    </source>
</evidence>
<keyword evidence="2" id="KW-0547">Nucleotide-binding</keyword>
<dbReference type="InterPro" id="IPR051782">
    <property type="entry name" value="ABC_Transporter_VariousFunc"/>
</dbReference>
<dbReference type="AlphaFoldDB" id="A0A2A6FN10"/>
<name>A0A2A6FN10_9MICO</name>
<protein>
    <recommendedName>
        <fullName evidence="4">ATPase AAA-type core domain-containing protein</fullName>
    </recommendedName>
</protein>
<dbReference type="InterPro" id="IPR027417">
    <property type="entry name" value="P-loop_NTPase"/>
</dbReference>
<dbReference type="SUPFAM" id="SSF52540">
    <property type="entry name" value="P-loop containing nucleoside triphosphate hydrolases"/>
    <property type="match status" value="1"/>
</dbReference>
<keyword evidence="1" id="KW-0813">Transport</keyword>
<reference evidence="6" key="1">
    <citation type="submission" date="2017-03" db="EMBL/GenBank/DDBJ databases">
        <authorList>
            <person name="Lund M.B."/>
        </authorList>
    </citation>
    <scope>NUCLEOTIDE SEQUENCE [LARGE SCALE GENOMIC DNA]</scope>
</reference>
<accession>A0A2A6FN10</accession>
<dbReference type="Proteomes" id="UP000219994">
    <property type="component" value="Unassembled WGS sequence"/>
</dbReference>
<feature type="domain" description="ATPase AAA-type core" evidence="4">
    <location>
        <begin position="50"/>
        <end position="107"/>
    </location>
</feature>
<dbReference type="Pfam" id="PF13304">
    <property type="entry name" value="AAA_21"/>
    <property type="match status" value="1"/>
</dbReference>